<keyword evidence="2" id="KW-1003">Cell membrane</keyword>
<dbReference type="InterPro" id="IPR005170">
    <property type="entry name" value="Transptr-assoc_dom"/>
</dbReference>
<keyword evidence="5 8" id="KW-1133">Transmembrane helix</keyword>
<keyword evidence="4" id="KW-0677">Repeat</keyword>
<dbReference type="InterPro" id="IPR046342">
    <property type="entry name" value="CBS_dom_sf"/>
</dbReference>
<dbReference type="Gene3D" id="3.30.465.10">
    <property type="match status" value="1"/>
</dbReference>
<dbReference type="InterPro" id="IPR002550">
    <property type="entry name" value="CNNM"/>
</dbReference>
<dbReference type="FunFam" id="3.10.580.10:FF:000002">
    <property type="entry name" value="Magnesium/cobalt efflux protein CorC"/>
    <property type="match status" value="1"/>
</dbReference>
<evidence type="ECO:0000256" key="8">
    <source>
        <dbReference type="SAM" id="Phobius"/>
    </source>
</evidence>
<dbReference type="GO" id="GO:0005886">
    <property type="term" value="C:plasma membrane"/>
    <property type="evidence" value="ECO:0007669"/>
    <property type="project" value="UniProtKB-SubCell"/>
</dbReference>
<evidence type="ECO:0000256" key="5">
    <source>
        <dbReference type="ARBA" id="ARBA00022989"/>
    </source>
</evidence>
<evidence type="ECO:0000256" key="1">
    <source>
        <dbReference type="ARBA" id="ARBA00004651"/>
    </source>
</evidence>
<dbReference type="InterPro" id="IPR016169">
    <property type="entry name" value="FAD-bd_PCMH_sub2"/>
</dbReference>
<dbReference type="CDD" id="cd04590">
    <property type="entry name" value="CBS_pair_CorC_HlyC_assoc"/>
    <property type="match status" value="1"/>
</dbReference>
<dbReference type="SMART" id="SM01091">
    <property type="entry name" value="CorC_HlyC"/>
    <property type="match status" value="1"/>
</dbReference>
<feature type="transmembrane region" description="Helical" evidence="8">
    <location>
        <begin position="59"/>
        <end position="79"/>
    </location>
</feature>
<dbReference type="Pfam" id="PF03471">
    <property type="entry name" value="CorC_HlyC"/>
    <property type="match status" value="1"/>
</dbReference>
<evidence type="ECO:0000256" key="6">
    <source>
        <dbReference type="ARBA" id="ARBA00023122"/>
    </source>
</evidence>
<dbReference type="PROSITE" id="PS51846">
    <property type="entry name" value="CNNM"/>
    <property type="match status" value="1"/>
</dbReference>
<accession>A0A6J7AI05</accession>
<feature type="transmembrane region" description="Helical" evidence="8">
    <location>
        <begin position="99"/>
        <end position="123"/>
    </location>
</feature>
<proteinExistence type="predicted"/>
<dbReference type="SUPFAM" id="SSF54631">
    <property type="entry name" value="CBS-domain pair"/>
    <property type="match status" value="1"/>
</dbReference>
<name>A0A6J7AI05_9ZZZZ</name>
<dbReference type="Pfam" id="PF00571">
    <property type="entry name" value="CBS"/>
    <property type="match status" value="2"/>
</dbReference>
<dbReference type="InterPro" id="IPR036318">
    <property type="entry name" value="FAD-bd_PCMH-like_sf"/>
</dbReference>
<feature type="transmembrane region" description="Helical" evidence="8">
    <location>
        <begin position="6"/>
        <end position="29"/>
    </location>
</feature>
<dbReference type="PANTHER" id="PTHR43099">
    <property type="entry name" value="UPF0053 PROTEIN YRKA"/>
    <property type="match status" value="1"/>
</dbReference>
<evidence type="ECO:0000256" key="2">
    <source>
        <dbReference type="ARBA" id="ARBA00022475"/>
    </source>
</evidence>
<feature type="domain" description="CBS" evidence="9">
    <location>
        <begin position="217"/>
        <end position="278"/>
    </location>
</feature>
<evidence type="ECO:0000256" key="7">
    <source>
        <dbReference type="ARBA" id="ARBA00023136"/>
    </source>
</evidence>
<dbReference type="Pfam" id="PF01595">
    <property type="entry name" value="CNNM"/>
    <property type="match status" value="1"/>
</dbReference>
<dbReference type="AlphaFoldDB" id="A0A6J7AI05"/>
<feature type="transmembrane region" description="Helical" evidence="8">
    <location>
        <begin position="135"/>
        <end position="157"/>
    </location>
</feature>
<keyword evidence="7 8" id="KW-0472">Membrane</keyword>
<keyword evidence="6" id="KW-0129">CBS domain</keyword>
<organism evidence="11">
    <name type="scientific">freshwater metagenome</name>
    <dbReference type="NCBI Taxonomy" id="449393"/>
    <lineage>
        <taxon>unclassified sequences</taxon>
        <taxon>metagenomes</taxon>
        <taxon>ecological metagenomes</taxon>
    </lineage>
</organism>
<evidence type="ECO:0000256" key="3">
    <source>
        <dbReference type="ARBA" id="ARBA00022692"/>
    </source>
</evidence>
<dbReference type="InterPro" id="IPR044751">
    <property type="entry name" value="Ion_transp-like_CBS"/>
</dbReference>
<dbReference type="EMBL" id="CAFABK010000046">
    <property type="protein sequence ID" value="CAB4832230.1"/>
    <property type="molecule type" value="Genomic_DNA"/>
</dbReference>
<dbReference type="Gene3D" id="3.10.580.10">
    <property type="entry name" value="CBS-domain"/>
    <property type="match status" value="1"/>
</dbReference>
<evidence type="ECO:0000259" key="10">
    <source>
        <dbReference type="PROSITE" id="PS51846"/>
    </source>
</evidence>
<reference evidence="11" key="1">
    <citation type="submission" date="2020-05" db="EMBL/GenBank/DDBJ databases">
        <authorList>
            <person name="Chiriac C."/>
            <person name="Salcher M."/>
            <person name="Ghai R."/>
            <person name="Kavagutti S V."/>
        </authorList>
    </citation>
    <scope>NUCLEOTIDE SEQUENCE</scope>
</reference>
<protein>
    <submittedName>
        <fullName evidence="11">Unannotated protein</fullName>
    </submittedName>
</protein>
<evidence type="ECO:0000313" key="11">
    <source>
        <dbReference type="EMBL" id="CAB4832230.1"/>
    </source>
</evidence>
<keyword evidence="3 8" id="KW-0812">Transmembrane</keyword>
<evidence type="ECO:0000259" key="9">
    <source>
        <dbReference type="PROSITE" id="PS51371"/>
    </source>
</evidence>
<evidence type="ECO:0000256" key="4">
    <source>
        <dbReference type="ARBA" id="ARBA00022737"/>
    </source>
</evidence>
<gene>
    <name evidence="11" type="ORF">UFOPK3204_01073</name>
</gene>
<comment type="subcellular location">
    <subcellularLocation>
        <location evidence="1">Cell membrane</location>
        <topology evidence="1">Multi-pass membrane protein</topology>
    </subcellularLocation>
</comment>
<feature type="domain" description="CNNM transmembrane" evidence="10">
    <location>
        <begin position="1"/>
        <end position="201"/>
    </location>
</feature>
<dbReference type="InterPro" id="IPR051676">
    <property type="entry name" value="UPF0053_domain"/>
</dbReference>
<sequence length="443" mass="48257">MSDLLVNCLVVLFFVLLGGFFAAAELALVSLRESQVQRLGGEGRRGRRLLALAGEPNRYLAAGQVAVTLAGFISAGFGASQIAPSLETVLIGWGISPTWAGPIAFIFVTVVIAYISLVLGELVPKRIALQRVEKVALFVAAPVDFVALVFRPFIWALSVSTNFVVRLFGIDPHGAKEQISGAELRDLVAAHEDLTVEERELIDDVFAAGDRELREVMVPRTEVDFMDANMPVQQAVKMIRDQPHSRYPVSRDSADDVIGFVHVRDILDPDLADSPIRVGSLVRDITAFPGTNAVLSTLTEMRRLRQHLAIVVDEYGGTAGIVSLEDLVEELIGDIKDEYDVITRHDEVKTVGVITVDGLLNLEDFADETGLQLPDGPYETVAGFLIARLGALPEVGATIECENHEFEVTELDGRRVARVRVTPIAPSHLSEDHAQVNEPGLQE</sequence>
<feature type="domain" description="CBS" evidence="9">
    <location>
        <begin position="281"/>
        <end position="338"/>
    </location>
</feature>
<dbReference type="PROSITE" id="PS51371">
    <property type="entry name" value="CBS"/>
    <property type="match status" value="2"/>
</dbReference>
<dbReference type="InterPro" id="IPR000644">
    <property type="entry name" value="CBS_dom"/>
</dbReference>
<dbReference type="SUPFAM" id="SSF56176">
    <property type="entry name" value="FAD-binding/transporter-associated domain-like"/>
    <property type="match status" value="1"/>
</dbReference>
<dbReference type="PANTHER" id="PTHR43099:SF5">
    <property type="entry name" value="HLYC_CORC FAMILY TRANSPORTER"/>
    <property type="match status" value="1"/>
</dbReference>
<dbReference type="GO" id="GO:0050660">
    <property type="term" value="F:flavin adenine dinucleotide binding"/>
    <property type="evidence" value="ECO:0007669"/>
    <property type="project" value="InterPro"/>
</dbReference>